<keyword evidence="2" id="KW-1185">Reference proteome</keyword>
<evidence type="ECO:0000313" key="1">
    <source>
        <dbReference type="EMBL" id="WAJ26681.1"/>
    </source>
</evidence>
<organism evidence="1 2">
    <name type="scientific">Antarcticirhabdus aurantiaca</name>
    <dbReference type="NCBI Taxonomy" id="2606717"/>
    <lineage>
        <taxon>Bacteria</taxon>
        <taxon>Pseudomonadati</taxon>
        <taxon>Pseudomonadota</taxon>
        <taxon>Alphaproteobacteria</taxon>
        <taxon>Hyphomicrobiales</taxon>
        <taxon>Aurantimonadaceae</taxon>
        <taxon>Antarcticirhabdus</taxon>
    </lineage>
</organism>
<proteinExistence type="predicted"/>
<dbReference type="EMBL" id="CP113520">
    <property type="protein sequence ID" value="WAJ26681.1"/>
    <property type="molecule type" value="Genomic_DNA"/>
</dbReference>
<sequence>MSRRLRSVALGAALVLAPVTPAWLVLAATPAIAVEPGEELADPALEARARALSAGLRCLVCQNQSIDDSDAALAKDLRLLVRERLAAGDSDREVIDYLVSRYGEFVLLNPRLHWTTLALWGAPVVLLLAGGLFAVATVRRRAAEARNPALTAEEEKAVDAVLKERGL</sequence>
<protein>
    <submittedName>
        <fullName evidence="1">Cytochrome c-type biogenesis protein CcmH</fullName>
    </submittedName>
</protein>
<reference evidence="1" key="1">
    <citation type="submission" date="2022-11" db="EMBL/GenBank/DDBJ databases">
        <title>beta-Carotene-producing bacterium, Jeongeuplla avenae sp. nov., alleviates the salt stress of Arabidopsis seedlings.</title>
        <authorList>
            <person name="Jiang L."/>
            <person name="Lee J."/>
        </authorList>
    </citation>
    <scope>NUCLEOTIDE SEQUENCE</scope>
    <source>
        <strain evidence="1">DY_R2A_6</strain>
    </source>
</reference>
<gene>
    <name evidence="1" type="ORF">OXU80_17640</name>
</gene>
<accession>A0ACD4NIV4</accession>
<evidence type="ECO:0000313" key="2">
    <source>
        <dbReference type="Proteomes" id="UP001163223"/>
    </source>
</evidence>
<dbReference type="Proteomes" id="UP001163223">
    <property type="component" value="Chromosome"/>
</dbReference>
<name>A0ACD4NIV4_9HYPH</name>